<dbReference type="AlphaFoldDB" id="A0A0J8QI30"/>
<dbReference type="Proteomes" id="UP000054559">
    <property type="component" value="Unassembled WGS sequence"/>
</dbReference>
<gene>
    <name evidence="1" type="ORF">CISG_00394</name>
</gene>
<sequence length="144" mass="16900">MAACTAADYGFFWRTRCRIYAMTSVDEAIWNRTRAVSRYIHDTEGLPVRVYFWRHIPSTRKPIRHVQAPPMMNMVWRRVSIMSAGEFGLTLLCPFYETKEANSCTERKVVGAKRSDEDTSSTVRLSPIFCCKWRQEKKTRKPRI</sequence>
<evidence type="ECO:0000313" key="2">
    <source>
        <dbReference type="Proteomes" id="UP000054559"/>
    </source>
</evidence>
<evidence type="ECO:0000313" key="1">
    <source>
        <dbReference type="EMBL" id="KMU72085.1"/>
    </source>
</evidence>
<organism evidence="1 2">
    <name type="scientific">Coccidioides immitis RMSCC 3703</name>
    <dbReference type="NCBI Taxonomy" id="454286"/>
    <lineage>
        <taxon>Eukaryota</taxon>
        <taxon>Fungi</taxon>
        <taxon>Dikarya</taxon>
        <taxon>Ascomycota</taxon>
        <taxon>Pezizomycotina</taxon>
        <taxon>Eurotiomycetes</taxon>
        <taxon>Eurotiomycetidae</taxon>
        <taxon>Onygenales</taxon>
        <taxon>Onygenaceae</taxon>
        <taxon>Coccidioides</taxon>
    </lineage>
</organism>
<dbReference type="EMBL" id="DS268118">
    <property type="protein sequence ID" value="KMU72085.1"/>
    <property type="molecule type" value="Genomic_DNA"/>
</dbReference>
<accession>A0A0J8QI30</accession>
<proteinExistence type="predicted"/>
<protein>
    <submittedName>
        <fullName evidence="1">Uncharacterized protein</fullName>
    </submittedName>
</protein>
<name>A0A0J8QI30_COCIT</name>
<reference evidence="2" key="1">
    <citation type="journal article" date="2010" name="Genome Res.">
        <title>Population genomic sequencing of Coccidioides fungi reveals recent hybridization and transposon control.</title>
        <authorList>
            <person name="Neafsey D.E."/>
            <person name="Barker B.M."/>
            <person name="Sharpton T.J."/>
            <person name="Stajich J.E."/>
            <person name="Park D.J."/>
            <person name="Whiston E."/>
            <person name="Hung C.-Y."/>
            <person name="McMahan C."/>
            <person name="White J."/>
            <person name="Sykes S."/>
            <person name="Heiman D."/>
            <person name="Young S."/>
            <person name="Zeng Q."/>
            <person name="Abouelleil A."/>
            <person name="Aftuck L."/>
            <person name="Bessette D."/>
            <person name="Brown A."/>
            <person name="FitzGerald M."/>
            <person name="Lui A."/>
            <person name="Macdonald J.P."/>
            <person name="Priest M."/>
            <person name="Orbach M.J."/>
            <person name="Galgiani J.N."/>
            <person name="Kirkland T.N."/>
            <person name="Cole G.T."/>
            <person name="Birren B.W."/>
            <person name="Henn M.R."/>
            <person name="Taylor J.W."/>
            <person name="Rounsley S.D."/>
        </authorList>
    </citation>
    <scope>NUCLEOTIDE SEQUENCE [LARGE SCALE GENOMIC DNA]</scope>
    <source>
        <strain evidence="2">RMSCC 3703</strain>
    </source>
</reference>